<feature type="chain" id="PRO_5038970078" evidence="1">
    <location>
        <begin position="25"/>
        <end position="431"/>
    </location>
</feature>
<evidence type="ECO:0000256" key="1">
    <source>
        <dbReference type="SAM" id="SignalP"/>
    </source>
</evidence>
<dbReference type="AlphaFoldDB" id="A0A7W3J8N1"/>
<dbReference type="PANTHER" id="PTHR43649">
    <property type="entry name" value="ARABINOSE-BINDING PROTEIN-RELATED"/>
    <property type="match status" value="1"/>
</dbReference>
<evidence type="ECO:0000313" key="3">
    <source>
        <dbReference type="Proteomes" id="UP000540568"/>
    </source>
</evidence>
<accession>A0A7W3J8N1</accession>
<organism evidence="2 3">
    <name type="scientific">Promicromonospora sukumoe</name>
    <dbReference type="NCBI Taxonomy" id="88382"/>
    <lineage>
        <taxon>Bacteria</taxon>
        <taxon>Bacillati</taxon>
        <taxon>Actinomycetota</taxon>
        <taxon>Actinomycetes</taxon>
        <taxon>Micrococcales</taxon>
        <taxon>Promicromonosporaceae</taxon>
        <taxon>Promicromonospora</taxon>
    </lineage>
</organism>
<proteinExistence type="predicted"/>
<sequence length="431" mass="46071">MTPDLTRRQLLGVTLAGLAAASLAACGPKGSPPGKPGLSWYGGDPVHEAMQELVRLYGTKHPDVDVVAQFSAFDDYWDRLATQTAGRSAPDVMRMSMSYLADYADRGALTDLSPYLGKTGTSGPAIHIDDMAPDIADSARIDGTYYGISQSSIANAAFVNRDLVAALGVPDVDESWTWADFGTWAKEVGAARDDVYGSMDQGGSLQLFESYVREHGTEMFTPDGSNLAFDQGVLEEWWAYWHDLRAHRGAPPAAVSAEVAGFDTWPLAKGTTPVGFGWVQQVAFVQPFLDGPLDILTPPTAGTGTSGLFVKCLDFWSIASTSSQPDEAARIIDFLVNDDDAIRALGIVLGVPPSQRAIDLLDLDAGSAEQRAVDYVGRVADVVPPAPPAWPLGYNELLSLFTKLGQDIGFGEAGVSDAATEFFEQSARVLR</sequence>
<dbReference type="InterPro" id="IPR006059">
    <property type="entry name" value="SBP"/>
</dbReference>
<dbReference type="RefSeq" id="WP_182616244.1">
    <property type="nucleotide sequence ID" value="NZ_BAAATF010000003.1"/>
</dbReference>
<gene>
    <name evidence="2" type="ORF">FHX71_002268</name>
</gene>
<dbReference type="Pfam" id="PF01547">
    <property type="entry name" value="SBP_bac_1"/>
    <property type="match status" value="1"/>
</dbReference>
<evidence type="ECO:0000313" key="2">
    <source>
        <dbReference type="EMBL" id="MBA8808326.1"/>
    </source>
</evidence>
<dbReference type="PANTHER" id="PTHR43649:SF11">
    <property type="entry name" value="ABC TRANSPORTER SUBSTRATE-BINDING PROTEIN YESO-RELATED"/>
    <property type="match status" value="1"/>
</dbReference>
<keyword evidence="2" id="KW-0762">Sugar transport</keyword>
<keyword evidence="2" id="KW-0813">Transport</keyword>
<dbReference type="EMBL" id="JACGWV010000001">
    <property type="protein sequence ID" value="MBA8808326.1"/>
    <property type="molecule type" value="Genomic_DNA"/>
</dbReference>
<dbReference type="Proteomes" id="UP000540568">
    <property type="component" value="Unassembled WGS sequence"/>
</dbReference>
<reference evidence="2 3" key="1">
    <citation type="submission" date="2020-07" db="EMBL/GenBank/DDBJ databases">
        <title>Sequencing the genomes of 1000 actinobacteria strains.</title>
        <authorList>
            <person name="Klenk H.-P."/>
        </authorList>
    </citation>
    <scope>NUCLEOTIDE SEQUENCE [LARGE SCALE GENOMIC DNA]</scope>
    <source>
        <strain evidence="2 3">DSM 44121</strain>
    </source>
</reference>
<dbReference type="InterPro" id="IPR006311">
    <property type="entry name" value="TAT_signal"/>
</dbReference>
<feature type="signal peptide" evidence="1">
    <location>
        <begin position="1"/>
        <end position="24"/>
    </location>
</feature>
<dbReference type="SUPFAM" id="SSF53850">
    <property type="entry name" value="Periplasmic binding protein-like II"/>
    <property type="match status" value="1"/>
</dbReference>
<dbReference type="Gene3D" id="3.40.190.10">
    <property type="entry name" value="Periplasmic binding protein-like II"/>
    <property type="match status" value="2"/>
</dbReference>
<protein>
    <submittedName>
        <fullName evidence="2">Multiple sugar transport system substrate-binding protein</fullName>
    </submittedName>
</protein>
<dbReference type="PROSITE" id="PS51257">
    <property type="entry name" value="PROKAR_LIPOPROTEIN"/>
    <property type="match status" value="1"/>
</dbReference>
<dbReference type="InterPro" id="IPR050490">
    <property type="entry name" value="Bact_solute-bd_prot1"/>
</dbReference>
<keyword evidence="3" id="KW-1185">Reference proteome</keyword>
<keyword evidence="1" id="KW-0732">Signal</keyword>
<comment type="caution">
    <text evidence="2">The sequence shown here is derived from an EMBL/GenBank/DDBJ whole genome shotgun (WGS) entry which is preliminary data.</text>
</comment>
<name>A0A7W3J8N1_9MICO</name>
<dbReference type="PROSITE" id="PS51318">
    <property type="entry name" value="TAT"/>
    <property type="match status" value="1"/>
</dbReference>